<reference evidence="1 2" key="1">
    <citation type="submission" date="2019-11" db="EMBL/GenBank/DDBJ databases">
        <title>FDA dAtabase for Regulatory Grade micrObial Sequences (FDA-ARGOS): Supporting development and validation of Infectious Disease Dx tests.</title>
        <authorList>
            <person name="Turner S."/>
            <person name="Byrd R."/>
            <person name="Tallon L."/>
            <person name="Sadzewicz L."/>
            <person name="Vavikolanu K."/>
            <person name="Mehta A."/>
            <person name="Aluvathingal J."/>
            <person name="Nadendla S."/>
            <person name="Myers T."/>
            <person name="Yan Y."/>
            <person name="Sichtig H."/>
        </authorList>
    </citation>
    <scope>NUCLEOTIDE SEQUENCE [LARGE SCALE GENOMIC DNA]</scope>
    <source>
        <strain evidence="1 2">FDAARGOS_742</strain>
    </source>
</reference>
<gene>
    <name evidence="1" type="ORF">FOC50_00525</name>
</gene>
<protein>
    <submittedName>
        <fullName evidence="1">Uncharacterized protein</fullName>
    </submittedName>
</protein>
<name>A0ABX6FHW8_9BACL</name>
<evidence type="ECO:0000313" key="2">
    <source>
        <dbReference type="Proteomes" id="UP000427636"/>
    </source>
</evidence>
<evidence type="ECO:0000313" key="1">
    <source>
        <dbReference type="EMBL" id="QGS06868.1"/>
    </source>
</evidence>
<dbReference type="EMBL" id="CP046313">
    <property type="protein sequence ID" value="QGS06868.1"/>
    <property type="molecule type" value="Genomic_DNA"/>
</dbReference>
<keyword evidence="2" id="KW-1185">Reference proteome</keyword>
<dbReference type="Proteomes" id="UP000427636">
    <property type="component" value="Chromosome"/>
</dbReference>
<dbReference type="GeneID" id="84801737"/>
<organism evidence="1 2">
    <name type="scientific">Gemella sanguinis</name>
    <dbReference type="NCBI Taxonomy" id="84135"/>
    <lineage>
        <taxon>Bacteria</taxon>
        <taxon>Bacillati</taxon>
        <taxon>Bacillota</taxon>
        <taxon>Bacilli</taxon>
        <taxon>Bacillales</taxon>
        <taxon>Gemellaceae</taxon>
        <taxon>Gemella</taxon>
    </lineage>
</organism>
<dbReference type="RefSeq" id="WP_016359553.1">
    <property type="nucleotide sequence ID" value="NZ_CP046313.1"/>
</dbReference>
<proteinExistence type="predicted"/>
<sequence>MDFEKIKYHSIINDELGLRIVWNRGKEFFDFEVSEELAVKSRKSDKDALEVMFYLENKRWPKEDELENYNKTDVKEYIGDHFIVYEENGKYEIRIEKDHGGAVFYPITKELKEKALKSPKDGYEVVIYAETGGWPPKDPEENSRKFIRENPEFVLINPEKMQKIFSKEEYEHLVKIAKKLQKKGEY</sequence>
<accession>A0ABX6FHW8</accession>